<dbReference type="AlphaFoldDB" id="A0A556QEM5"/>
<protein>
    <submittedName>
        <fullName evidence="2">Serine/threonine-protein phosphatase</fullName>
    </submittedName>
</protein>
<evidence type="ECO:0000259" key="1">
    <source>
        <dbReference type="PROSITE" id="PS51746"/>
    </source>
</evidence>
<dbReference type="Gene3D" id="3.60.40.10">
    <property type="entry name" value="PPM-type phosphatase domain"/>
    <property type="match status" value="1"/>
</dbReference>
<evidence type="ECO:0000313" key="3">
    <source>
        <dbReference type="Proteomes" id="UP000315648"/>
    </source>
</evidence>
<sequence>MVPPRSPDDSSPIPFIHWSGMTHVGRVRANNEDSFLGVTVNGREVSYLGKIGESSLSEADFVFAVSDGMGGAKSGEFASRIALDKITKLLPKGFRLSAHGMASGFSDLLEELIASIHHELIKLGSSYEECAGMGATLSLCWFTPQWMYFAHIGDSRIYYLPKDGGITQISHDHSQVGWMRRAGQLNEREARNHPRRNALQQALGAGNQFIDPHLGAVGYRPGDRFVICSDGLVEGLWNHNIEELVRSPEAAVASHEPARRLVEQAVENSGADNTTAVVIEIRETAVP</sequence>
<dbReference type="SMART" id="SM00332">
    <property type="entry name" value="PP2Cc"/>
    <property type="match status" value="1"/>
</dbReference>
<comment type="caution">
    <text evidence="2">The sequence shown here is derived from an EMBL/GenBank/DDBJ whole genome shotgun (WGS) entry which is preliminary data.</text>
</comment>
<gene>
    <name evidence="2" type="ORF">FPL22_17030</name>
</gene>
<dbReference type="GO" id="GO:0004722">
    <property type="term" value="F:protein serine/threonine phosphatase activity"/>
    <property type="evidence" value="ECO:0007669"/>
    <property type="project" value="InterPro"/>
</dbReference>
<dbReference type="InterPro" id="IPR001932">
    <property type="entry name" value="PPM-type_phosphatase-like_dom"/>
</dbReference>
<dbReference type="SUPFAM" id="SSF81606">
    <property type="entry name" value="PP2C-like"/>
    <property type="match status" value="1"/>
</dbReference>
<dbReference type="PANTHER" id="PTHR47992">
    <property type="entry name" value="PROTEIN PHOSPHATASE"/>
    <property type="match status" value="1"/>
</dbReference>
<feature type="domain" description="PPM-type phosphatase" evidence="1">
    <location>
        <begin position="18"/>
        <end position="281"/>
    </location>
</feature>
<dbReference type="EMBL" id="VMBG01000004">
    <property type="protein sequence ID" value="TSJ75100.1"/>
    <property type="molecule type" value="Genomic_DNA"/>
</dbReference>
<dbReference type="OrthoDB" id="9801841at2"/>
<dbReference type="SMART" id="SM00331">
    <property type="entry name" value="PP2C_SIG"/>
    <property type="match status" value="1"/>
</dbReference>
<dbReference type="InterPro" id="IPR015655">
    <property type="entry name" value="PP2C"/>
</dbReference>
<keyword evidence="3" id="KW-1185">Reference proteome</keyword>
<dbReference type="Pfam" id="PF13672">
    <property type="entry name" value="PP2C_2"/>
    <property type="match status" value="1"/>
</dbReference>
<accession>A0A556QEM5</accession>
<proteinExistence type="predicted"/>
<dbReference type="CDD" id="cd00143">
    <property type="entry name" value="PP2Cc"/>
    <property type="match status" value="1"/>
</dbReference>
<dbReference type="RefSeq" id="WP_144354242.1">
    <property type="nucleotide sequence ID" value="NZ_CBCRVV010000010.1"/>
</dbReference>
<evidence type="ECO:0000313" key="2">
    <source>
        <dbReference type="EMBL" id="TSJ75100.1"/>
    </source>
</evidence>
<dbReference type="InterPro" id="IPR036457">
    <property type="entry name" value="PPM-type-like_dom_sf"/>
</dbReference>
<organism evidence="2 3">
    <name type="scientific">Rariglobus hedericola</name>
    <dbReference type="NCBI Taxonomy" id="2597822"/>
    <lineage>
        <taxon>Bacteria</taxon>
        <taxon>Pseudomonadati</taxon>
        <taxon>Verrucomicrobiota</taxon>
        <taxon>Opitutia</taxon>
        <taxon>Opitutales</taxon>
        <taxon>Opitutaceae</taxon>
        <taxon>Rariglobus</taxon>
    </lineage>
</organism>
<dbReference type="Proteomes" id="UP000315648">
    <property type="component" value="Unassembled WGS sequence"/>
</dbReference>
<dbReference type="PROSITE" id="PS51746">
    <property type="entry name" value="PPM_2"/>
    <property type="match status" value="1"/>
</dbReference>
<reference evidence="2 3" key="1">
    <citation type="submission" date="2019-07" db="EMBL/GenBank/DDBJ databases">
        <title>Description of 53C-WASEF.</title>
        <authorList>
            <person name="Pitt A."/>
            <person name="Hahn M.W."/>
        </authorList>
    </citation>
    <scope>NUCLEOTIDE SEQUENCE [LARGE SCALE GENOMIC DNA]</scope>
    <source>
        <strain evidence="2 3">53C-WASEF</strain>
    </source>
</reference>
<name>A0A556QEM5_9BACT</name>